<dbReference type="AlphaFoldDB" id="A0A2N9FWR6"/>
<evidence type="ECO:0000259" key="6">
    <source>
        <dbReference type="PROSITE" id="PS50011"/>
    </source>
</evidence>
<keyword evidence="2" id="KW-0808">Transferase</keyword>
<dbReference type="PROSITE" id="PS50011">
    <property type="entry name" value="PROTEIN_KINASE_DOM"/>
    <property type="match status" value="1"/>
</dbReference>
<evidence type="ECO:0000256" key="4">
    <source>
        <dbReference type="ARBA" id="ARBA00022777"/>
    </source>
</evidence>
<dbReference type="EMBL" id="OIVN01001224">
    <property type="protein sequence ID" value="SPC91381.1"/>
    <property type="molecule type" value="Genomic_DNA"/>
</dbReference>
<organism evidence="7">
    <name type="scientific">Fagus sylvatica</name>
    <name type="common">Beechnut</name>
    <dbReference type="NCBI Taxonomy" id="28930"/>
    <lineage>
        <taxon>Eukaryota</taxon>
        <taxon>Viridiplantae</taxon>
        <taxon>Streptophyta</taxon>
        <taxon>Embryophyta</taxon>
        <taxon>Tracheophyta</taxon>
        <taxon>Spermatophyta</taxon>
        <taxon>Magnoliopsida</taxon>
        <taxon>eudicotyledons</taxon>
        <taxon>Gunneridae</taxon>
        <taxon>Pentapetalae</taxon>
        <taxon>rosids</taxon>
        <taxon>fabids</taxon>
        <taxon>Fagales</taxon>
        <taxon>Fagaceae</taxon>
        <taxon>Fagus</taxon>
    </lineage>
</organism>
<dbReference type="Gene3D" id="1.10.510.10">
    <property type="entry name" value="Transferase(Phosphotransferase) domain 1"/>
    <property type="match status" value="1"/>
</dbReference>
<name>A0A2N9FWR6_FAGSY</name>
<dbReference type="SUPFAM" id="SSF56112">
    <property type="entry name" value="Protein kinase-like (PK-like)"/>
    <property type="match status" value="1"/>
</dbReference>
<keyword evidence="1" id="KW-0723">Serine/threonine-protein kinase</keyword>
<sequence>MNEEMKPKISDFGVARIFRKDEHEANTSRIVGTYGYVPPEYVHKGIYSTKSDVYSFGVLLLHIISGKKNACHYGLDENLNLLEHPSLLSPLLKPWSTDLGPWWSANVGHFKTQPVLILSTVLRAWDSGAVWSTDLGPWWSGADLGHDGAVISPDMNEEMGKEMEMGL</sequence>
<proteinExistence type="predicted"/>
<dbReference type="PANTHER" id="PTHR27002:SF1077">
    <property type="entry name" value="CYSTEINE-RICH RECEPTOR-LIKE PROTEIN KINASE 4"/>
    <property type="match status" value="1"/>
</dbReference>
<dbReference type="GO" id="GO:0005524">
    <property type="term" value="F:ATP binding"/>
    <property type="evidence" value="ECO:0007669"/>
    <property type="project" value="UniProtKB-KW"/>
</dbReference>
<evidence type="ECO:0000256" key="1">
    <source>
        <dbReference type="ARBA" id="ARBA00022527"/>
    </source>
</evidence>
<dbReference type="InterPro" id="IPR000719">
    <property type="entry name" value="Prot_kinase_dom"/>
</dbReference>
<reference evidence="7" key="1">
    <citation type="submission" date="2018-02" db="EMBL/GenBank/DDBJ databases">
        <authorList>
            <person name="Cohen D.B."/>
            <person name="Kent A.D."/>
        </authorList>
    </citation>
    <scope>NUCLEOTIDE SEQUENCE</scope>
</reference>
<protein>
    <recommendedName>
        <fullName evidence="6">Protein kinase domain-containing protein</fullName>
    </recommendedName>
</protein>
<dbReference type="PANTHER" id="PTHR27002">
    <property type="entry name" value="RECEPTOR-LIKE SERINE/THREONINE-PROTEIN KINASE SD1-8"/>
    <property type="match status" value="1"/>
</dbReference>
<feature type="domain" description="Protein kinase" evidence="6">
    <location>
        <begin position="1"/>
        <end position="167"/>
    </location>
</feature>
<evidence type="ECO:0000256" key="5">
    <source>
        <dbReference type="ARBA" id="ARBA00022840"/>
    </source>
</evidence>
<keyword evidence="3" id="KW-0547">Nucleotide-binding</keyword>
<keyword evidence="4" id="KW-0418">Kinase</keyword>
<evidence type="ECO:0000256" key="2">
    <source>
        <dbReference type="ARBA" id="ARBA00022679"/>
    </source>
</evidence>
<dbReference type="InterPro" id="IPR011009">
    <property type="entry name" value="Kinase-like_dom_sf"/>
</dbReference>
<keyword evidence="5" id="KW-0067">ATP-binding</keyword>
<dbReference type="Pfam" id="PF00069">
    <property type="entry name" value="Pkinase"/>
    <property type="match status" value="1"/>
</dbReference>
<evidence type="ECO:0000256" key="3">
    <source>
        <dbReference type="ARBA" id="ARBA00022741"/>
    </source>
</evidence>
<dbReference type="GO" id="GO:0005886">
    <property type="term" value="C:plasma membrane"/>
    <property type="evidence" value="ECO:0007669"/>
    <property type="project" value="TreeGrafter"/>
</dbReference>
<gene>
    <name evidence="7" type="ORF">FSB_LOCUS19263</name>
</gene>
<dbReference type="GO" id="GO:0004674">
    <property type="term" value="F:protein serine/threonine kinase activity"/>
    <property type="evidence" value="ECO:0007669"/>
    <property type="project" value="UniProtKB-KW"/>
</dbReference>
<accession>A0A2N9FWR6</accession>
<evidence type="ECO:0000313" key="7">
    <source>
        <dbReference type="EMBL" id="SPC91381.1"/>
    </source>
</evidence>